<dbReference type="EMBL" id="BMAU01021313">
    <property type="protein sequence ID" value="GFY12280.1"/>
    <property type="molecule type" value="Genomic_DNA"/>
</dbReference>
<gene>
    <name evidence="2" type="primary">AVEN_274169_1</name>
    <name evidence="2" type="ORF">TNCV_283831</name>
</gene>
<organism evidence="2 3">
    <name type="scientific">Trichonephila clavipes</name>
    <name type="common">Golden silk orbweaver</name>
    <name type="synonym">Nephila clavipes</name>
    <dbReference type="NCBI Taxonomy" id="2585209"/>
    <lineage>
        <taxon>Eukaryota</taxon>
        <taxon>Metazoa</taxon>
        <taxon>Ecdysozoa</taxon>
        <taxon>Arthropoda</taxon>
        <taxon>Chelicerata</taxon>
        <taxon>Arachnida</taxon>
        <taxon>Araneae</taxon>
        <taxon>Araneomorphae</taxon>
        <taxon>Entelegynae</taxon>
        <taxon>Araneoidea</taxon>
        <taxon>Nephilidae</taxon>
        <taxon>Trichonephila</taxon>
    </lineage>
</organism>
<keyword evidence="3" id="KW-1185">Reference proteome</keyword>
<protein>
    <recommendedName>
        <fullName evidence="1">Mutator-like transposase domain-containing protein</fullName>
    </recommendedName>
</protein>
<evidence type="ECO:0000313" key="3">
    <source>
        <dbReference type="Proteomes" id="UP000887159"/>
    </source>
</evidence>
<feature type="domain" description="Mutator-like transposase" evidence="1">
    <location>
        <begin position="56"/>
        <end position="178"/>
    </location>
</feature>
<name>A0A8X6SIZ6_TRICX</name>
<proteinExistence type="predicted"/>
<comment type="caution">
    <text evidence="2">The sequence shown here is derived from an EMBL/GenBank/DDBJ whole genome shotgun (WGS) entry which is preliminary data.</text>
</comment>
<dbReference type="Proteomes" id="UP000887159">
    <property type="component" value="Unassembled WGS sequence"/>
</dbReference>
<evidence type="ECO:0000259" key="1">
    <source>
        <dbReference type="Pfam" id="PF20700"/>
    </source>
</evidence>
<dbReference type="InterPro" id="IPR049012">
    <property type="entry name" value="Mutator_transp_dom"/>
</dbReference>
<sequence>MLLSATKDVRDATMKGAIEEAVQENQNIIDIPVAVDGTWQKRGYSSMNGALTVTNKKKHGPVCKKNFDGYSGRMEVDGALSIFQRSVQRYDVRYTKYLGDGDSKAFDNIVKNQVYGDNCTITKLEGVGHAMKWMGSRLRRFKAKMRGQKLSDGKALCGKNRLTEASIDQLQTYYGLAI</sequence>
<reference evidence="2" key="1">
    <citation type="submission" date="2020-08" db="EMBL/GenBank/DDBJ databases">
        <title>Multicomponent nature underlies the extraordinary mechanical properties of spider dragline silk.</title>
        <authorList>
            <person name="Kono N."/>
            <person name="Nakamura H."/>
            <person name="Mori M."/>
            <person name="Yoshida Y."/>
            <person name="Ohtoshi R."/>
            <person name="Malay A.D."/>
            <person name="Moran D.A.P."/>
            <person name="Tomita M."/>
            <person name="Numata K."/>
            <person name="Arakawa K."/>
        </authorList>
    </citation>
    <scope>NUCLEOTIDE SEQUENCE</scope>
</reference>
<accession>A0A8X6SIZ6</accession>
<evidence type="ECO:0000313" key="2">
    <source>
        <dbReference type="EMBL" id="GFY12280.1"/>
    </source>
</evidence>
<dbReference type="Pfam" id="PF20700">
    <property type="entry name" value="Mutator"/>
    <property type="match status" value="1"/>
</dbReference>
<dbReference type="AlphaFoldDB" id="A0A8X6SIZ6"/>